<proteinExistence type="predicted"/>
<comment type="caution">
    <text evidence="1">The sequence shown here is derived from an EMBL/GenBank/DDBJ whole genome shotgun (WGS) entry which is preliminary data.</text>
</comment>
<gene>
    <name evidence="1" type="ORF">D5R40_26805</name>
</gene>
<dbReference type="AlphaFoldDB" id="A0A3N6N9P5"/>
<protein>
    <submittedName>
        <fullName evidence="1">Uncharacterized protein</fullName>
    </submittedName>
</protein>
<dbReference type="EMBL" id="RCBY01000236">
    <property type="protein sequence ID" value="RQH27663.1"/>
    <property type="molecule type" value="Genomic_DNA"/>
</dbReference>
<organism evidence="1 2">
    <name type="scientific">Okeania hirsuta</name>
    <dbReference type="NCBI Taxonomy" id="1458930"/>
    <lineage>
        <taxon>Bacteria</taxon>
        <taxon>Bacillati</taxon>
        <taxon>Cyanobacteriota</taxon>
        <taxon>Cyanophyceae</taxon>
        <taxon>Oscillatoriophycideae</taxon>
        <taxon>Oscillatoriales</taxon>
        <taxon>Microcoleaceae</taxon>
        <taxon>Okeania</taxon>
    </lineage>
</organism>
<evidence type="ECO:0000313" key="1">
    <source>
        <dbReference type="EMBL" id="RQH27663.1"/>
    </source>
</evidence>
<sequence>MWLNFRKYRPLPPWKGGLGGILALGFTHNFSLDELLPLNLTTRPKQLICSVIIGAGASLSHHLSPH</sequence>
<keyword evidence="2" id="KW-1185">Reference proteome</keyword>
<reference evidence="1 2" key="1">
    <citation type="journal article" date="2018" name="ACS Chem. Biol.">
        <title>Ketoreductase domain dysfunction expands chemodiversity: malyngamide biosynthesis in the cyanobacterium Okeania hirsuta.</title>
        <authorList>
            <person name="Moss N.A."/>
            <person name="Leao T."/>
            <person name="Rankin M."/>
            <person name="McCullough T.M."/>
            <person name="Qu P."/>
            <person name="Korobeynikov A."/>
            <person name="Smith J.L."/>
            <person name="Gerwick L."/>
            <person name="Gerwick W.H."/>
        </authorList>
    </citation>
    <scope>NUCLEOTIDE SEQUENCE [LARGE SCALE GENOMIC DNA]</scope>
    <source>
        <strain evidence="1 2">PAB10Feb10-1</strain>
    </source>
</reference>
<name>A0A3N6N9P5_9CYAN</name>
<evidence type="ECO:0000313" key="2">
    <source>
        <dbReference type="Proteomes" id="UP000269154"/>
    </source>
</evidence>
<dbReference type="Proteomes" id="UP000269154">
    <property type="component" value="Unassembled WGS sequence"/>
</dbReference>
<accession>A0A3N6N9P5</accession>